<accession>A0A644UPU0</accession>
<feature type="compositionally biased region" description="Low complexity" evidence="3">
    <location>
        <begin position="485"/>
        <end position="499"/>
    </location>
</feature>
<name>A0A644UPU0_9ZZZZ</name>
<keyword evidence="2" id="KW-0378">Hydrolase</keyword>
<dbReference type="EMBL" id="VSSQ01000144">
    <property type="protein sequence ID" value="MPL81027.1"/>
    <property type="molecule type" value="Genomic_DNA"/>
</dbReference>
<gene>
    <name evidence="5" type="primary">appA_10</name>
    <name evidence="5" type="ORF">SDC9_26936</name>
</gene>
<evidence type="ECO:0000256" key="1">
    <source>
        <dbReference type="ARBA" id="ARBA00005375"/>
    </source>
</evidence>
<dbReference type="GO" id="GO:0050308">
    <property type="term" value="F:sugar-phosphatase activity"/>
    <property type="evidence" value="ECO:0007669"/>
    <property type="project" value="TreeGrafter"/>
</dbReference>
<reference evidence="5" key="1">
    <citation type="submission" date="2019-08" db="EMBL/GenBank/DDBJ databases">
        <authorList>
            <person name="Kucharzyk K."/>
            <person name="Murdoch R.W."/>
            <person name="Higgins S."/>
            <person name="Loffler F."/>
        </authorList>
    </citation>
    <scope>NUCLEOTIDE SEQUENCE</scope>
</reference>
<dbReference type="PANTHER" id="PTHR11567:SF110">
    <property type="entry name" value="2-PHOSPHOXYLOSE PHOSPHATASE 1"/>
    <property type="match status" value="1"/>
</dbReference>
<dbReference type="InterPro" id="IPR000560">
    <property type="entry name" value="His_Pase_clade-2"/>
</dbReference>
<proteinExistence type="inferred from homology"/>
<comment type="caution">
    <text evidence="5">The sequence shown here is derived from an EMBL/GenBank/DDBJ whole genome shotgun (WGS) entry which is preliminary data.</text>
</comment>
<dbReference type="PROSITE" id="PS00616">
    <property type="entry name" value="HIS_ACID_PHOSPHAT_1"/>
    <property type="match status" value="1"/>
</dbReference>
<dbReference type="Gene3D" id="3.40.50.1240">
    <property type="entry name" value="Phosphoglycerate mutase-like"/>
    <property type="match status" value="2"/>
</dbReference>
<dbReference type="CDD" id="cd07061">
    <property type="entry name" value="HP_HAP_like"/>
    <property type="match status" value="1"/>
</dbReference>
<evidence type="ECO:0000313" key="5">
    <source>
        <dbReference type="EMBL" id="MPL81027.1"/>
    </source>
</evidence>
<dbReference type="InterPro" id="IPR029033">
    <property type="entry name" value="His_PPase_superfam"/>
</dbReference>
<dbReference type="GO" id="GO:0030288">
    <property type="term" value="C:outer membrane-bounded periplasmic space"/>
    <property type="evidence" value="ECO:0007669"/>
    <property type="project" value="TreeGrafter"/>
</dbReference>
<keyword evidence="4" id="KW-0812">Transmembrane</keyword>
<evidence type="ECO:0000256" key="3">
    <source>
        <dbReference type="SAM" id="MobiDB-lite"/>
    </source>
</evidence>
<evidence type="ECO:0000256" key="4">
    <source>
        <dbReference type="SAM" id="Phobius"/>
    </source>
</evidence>
<comment type="similarity">
    <text evidence="1">Belongs to the histidine acid phosphatase family.</text>
</comment>
<keyword evidence="4" id="KW-1133">Transmembrane helix</keyword>
<feature type="region of interest" description="Disordered" evidence="3">
    <location>
        <begin position="473"/>
        <end position="499"/>
    </location>
</feature>
<sequence>MQIGVARTGLSGYGTPHQGERMRTAPRLIIVCLACALLCHLPLSGIAAQQGDDQPRLMKVVALSRHGVRSPTQAPDTLSQWSTRNWPQWPVPRGFLTPRGARLVTAMWEDMRGQMLNLGLLPDSVCPPPGKVFVRADVDQRTRATAKALLDGLCPGGGQTYAVSSQTPDPLFHPVQAGFQRFDPASVAASIMATAGGDLDRLHEDNAGALTHIQHLSAPVAPEMCARYNLPPTCGLADLPNSVSVDADGKGAGLSGALATASSMAEIFLLEYAQWPEISAGWGQVDAHVLREVLPVHTSVFNTVNRSPVVALFKGASLLSEMAAALDGTHRDQRCNAASLVVFVGHDTNLANVGELLGVHWQLPGYPDNATPPGSVLMLELWDMGGKKEVRVRFFAQSLEALHEPFVDPPQPVSGLTIPQFTDPARTHKATAALVTAPPVVGEARFSLENFSQRVDKALRNAPLVPQEVPPLRLRVDSDVDSGPAAATSAEASSPVKTR</sequence>
<evidence type="ECO:0000256" key="2">
    <source>
        <dbReference type="ARBA" id="ARBA00022801"/>
    </source>
</evidence>
<feature type="transmembrane region" description="Helical" evidence="4">
    <location>
        <begin position="28"/>
        <end position="48"/>
    </location>
</feature>
<dbReference type="PANTHER" id="PTHR11567">
    <property type="entry name" value="ACID PHOSPHATASE-RELATED"/>
    <property type="match status" value="1"/>
</dbReference>
<dbReference type="InterPro" id="IPR050645">
    <property type="entry name" value="Histidine_acid_phosphatase"/>
</dbReference>
<dbReference type="InterPro" id="IPR033379">
    <property type="entry name" value="Acid_Pase_AS"/>
</dbReference>
<organism evidence="5">
    <name type="scientific">bioreactor metagenome</name>
    <dbReference type="NCBI Taxonomy" id="1076179"/>
    <lineage>
        <taxon>unclassified sequences</taxon>
        <taxon>metagenomes</taxon>
        <taxon>ecological metagenomes</taxon>
    </lineage>
</organism>
<keyword evidence="4" id="KW-0472">Membrane</keyword>
<dbReference type="AlphaFoldDB" id="A0A644UPU0"/>
<dbReference type="Pfam" id="PF00328">
    <property type="entry name" value="His_Phos_2"/>
    <property type="match status" value="1"/>
</dbReference>
<protein>
    <submittedName>
        <fullName evidence="5">Periplasmic AppA protein</fullName>
    </submittedName>
</protein>
<dbReference type="SUPFAM" id="SSF53254">
    <property type="entry name" value="Phosphoglycerate mutase-like"/>
    <property type="match status" value="1"/>
</dbReference>